<reference evidence="2 3" key="1">
    <citation type="submission" date="2018-03" db="EMBL/GenBank/DDBJ databases">
        <title>Mesoflavibacter sp. HG37 and Mesoflavibacter sp. HG96 sp.nov., two marine bacteria isolated from seawater of Western Pacific Ocean.</title>
        <authorList>
            <person name="Cheng H."/>
            <person name="Wu Y.-H."/>
            <person name="Guo L.-L."/>
            <person name="Xu X.-W."/>
        </authorList>
    </citation>
    <scope>NUCLEOTIDE SEQUENCE [LARGE SCALE GENOMIC DNA]</scope>
    <source>
        <strain evidence="2 3">KCTC 32269</strain>
    </source>
</reference>
<dbReference type="Proteomes" id="UP000238426">
    <property type="component" value="Unassembled WGS sequence"/>
</dbReference>
<gene>
    <name evidence="2" type="ORF">C7H52_07905</name>
</gene>
<organism evidence="2 3">
    <name type="scientific">Aurantibacter aestuarii</name>
    <dbReference type="NCBI Taxonomy" id="1266046"/>
    <lineage>
        <taxon>Bacteria</taxon>
        <taxon>Pseudomonadati</taxon>
        <taxon>Bacteroidota</taxon>
        <taxon>Flavobacteriia</taxon>
        <taxon>Flavobacteriales</taxon>
        <taxon>Flavobacteriaceae</taxon>
        <taxon>Aurantibacter</taxon>
    </lineage>
</organism>
<evidence type="ECO:0000256" key="1">
    <source>
        <dbReference type="SAM" id="SignalP"/>
    </source>
</evidence>
<feature type="signal peptide" evidence="1">
    <location>
        <begin position="1"/>
        <end position="19"/>
    </location>
</feature>
<evidence type="ECO:0000313" key="3">
    <source>
        <dbReference type="Proteomes" id="UP000238426"/>
    </source>
</evidence>
<dbReference type="OrthoDB" id="1144137at2"/>
<proteinExistence type="predicted"/>
<dbReference type="AlphaFoldDB" id="A0A2T1N8M8"/>
<keyword evidence="3" id="KW-1185">Reference proteome</keyword>
<name>A0A2T1N8M8_9FLAO</name>
<feature type="chain" id="PRO_5015407972" evidence="1">
    <location>
        <begin position="20"/>
        <end position="185"/>
    </location>
</feature>
<sequence>MKTLKISVLAIMLTSLAVAQEKKAANVDVEETETVTTSYVKKDGKVMKEEVKTKVKKETPITFEKKTGKLNREKNPTKVTKTVSINNDWDPFYDEENTVVYYSYDNHYYNFTNDDKGFTVSNMDDKNNVFRSGRAIQLNNSNNYLITTDNYSGVGYFNAEGNFVVKYYDKTNDDVVEIEYVTSVK</sequence>
<comment type="caution">
    <text evidence="2">The sequence shown here is derived from an EMBL/GenBank/DDBJ whole genome shotgun (WGS) entry which is preliminary data.</text>
</comment>
<keyword evidence="1" id="KW-0732">Signal</keyword>
<dbReference type="EMBL" id="PXOQ01000009">
    <property type="protein sequence ID" value="PSG88221.1"/>
    <property type="molecule type" value="Genomic_DNA"/>
</dbReference>
<accession>A0A2T1N8M8</accession>
<evidence type="ECO:0000313" key="2">
    <source>
        <dbReference type="EMBL" id="PSG88221.1"/>
    </source>
</evidence>
<protein>
    <submittedName>
        <fullName evidence="2">Uncharacterized protein</fullName>
    </submittedName>
</protein>
<dbReference type="RefSeq" id="WP_106463361.1">
    <property type="nucleotide sequence ID" value="NZ_PXOQ01000009.1"/>
</dbReference>